<sequence length="120" mass="13164">MPSIMNDPVTMESQLKRDLKLRRVIPHPAIDPYICSALGFVAKGDGGWHKIHNLSAPAGKPTNDGIPEEYRSIGYPYFDDIVAAILEAEISGYLASSGQKYSIEKLAFHSASQRLPSFST</sequence>
<dbReference type="EMBL" id="MU251699">
    <property type="protein sequence ID" value="KAG9230126.1"/>
    <property type="molecule type" value="Genomic_DNA"/>
</dbReference>
<evidence type="ECO:0000313" key="2">
    <source>
        <dbReference type="Proteomes" id="UP000824998"/>
    </source>
</evidence>
<dbReference type="AlphaFoldDB" id="A0A9P7YBA2"/>
<evidence type="ECO:0000313" key="1">
    <source>
        <dbReference type="EMBL" id="KAG9230126.1"/>
    </source>
</evidence>
<gene>
    <name evidence="1" type="ORF">BJ875DRAFT_488272</name>
</gene>
<accession>A0A9P7YBA2</accession>
<name>A0A9P7YBA2_9HELO</name>
<reference evidence="1" key="1">
    <citation type="journal article" date="2021" name="IMA Fungus">
        <title>Genomic characterization of three marine fungi, including Emericellopsis atlantica sp. nov. with signatures of a generalist lifestyle and marine biomass degradation.</title>
        <authorList>
            <person name="Hagestad O.C."/>
            <person name="Hou L."/>
            <person name="Andersen J.H."/>
            <person name="Hansen E.H."/>
            <person name="Altermark B."/>
            <person name="Li C."/>
            <person name="Kuhnert E."/>
            <person name="Cox R.J."/>
            <person name="Crous P.W."/>
            <person name="Spatafora J.W."/>
            <person name="Lail K."/>
            <person name="Amirebrahimi M."/>
            <person name="Lipzen A."/>
            <person name="Pangilinan J."/>
            <person name="Andreopoulos W."/>
            <person name="Hayes R.D."/>
            <person name="Ng V."/>
            <person name="Grigoriev I.V."/>
            <person name="Jackson S.A."/>
            <person name="Sutton T.D.S."/>
            <person name="Dobson A.D.W."/>
            <person name="Rama T."/>
        </authorList>
    </citation>
    <scope>NUCLEOTIDE SEQUENCE</scope>
    <source>
        <strain evidence="1">TRa018bII</strain>
    </source>
</reference>
<dbReference type="Proteomes" id="UP000824998">
    <property type="component" value="Unassembled WGS sequence"/>
</dbReference>
<proteinExistence type="predicted"/>
<organism evidence="1 2">
    <name type="scientific">Amylocarpus encephaloides</name>
    <dbReference type="NCBI Taxonomy" id="45428"/>
    <lineage>
        <taxon>Eukaryota</taxon>
        <taxon>Fungi</taxon>
        <taxon>Dikarya</taxon>
        <taxon>Ascomycota</taxon>
        <taxon>Pezizomycotina</taxon>
        <taxon>Leotiomycetes</taxon>
        <taxon>Helotiales</taxon>
        <taxon>Helotiales incertae sedis</taxon>
        <taxon>Amylocarpus</taxon>
    </lineage>
</organism>
<comment type="caution">
    <text evidence="1">The sequence shown here is derived from an EMBL/GenBank/DDBJ whole genome shotgun (WGS) entry which is preliminary data.</text>
</comment>
<keyword evidence="2" id="KW-1185">Reference proteome</keyword>
<protein>
    <submittedName>
        <fullName evidence="1">Uncharacterized protein</fullName>
    </submittedName>
</protein>